<protein>
    <recommendedName>
        <fullName evidence="5">Mitochondrial division protein 1</fullName>
    </recommendedName>
</protein>
<dbReference type="GeneID" id="85416347"/>
<dbReference type="RefSeq" id="XP_060373330.1">
    <property type="nucleotide sequence ID" value="XM_060532109.1"/>
</dbReference>
<dbReference type="PROSITE" id="PS50082">
    <property type="entry name" value="WD_REPEATS_2"/>
    <property type="match status" value="3"/>
</dbReference>
<keyword evidence="1 7" id="KW-0853">WD repeat</keyword>
<feature type="repeat" description="WD" evidence="7">
    <location>
        <begin position="141"/>
        <end position="173"/>
    </location>
</feature>
<dbReference type="Gene3D" id="2.130.10.10">
    <property type="entry name" value="YVTN repeat-like/Quinoprotein amine dehydrogenase"/>
    <property type="match status" value="2"/>
</dbReference>
<comment type="caution">
    <text evidence="8">The sequence shown here is derived from an EMBL/GenBank/DDBJ whole genome shotgun (WGS) entry which is preliminary data.</text>
</comment>
<sequence length="553" mass="61649">MGKATSQEARVISEVNTFLRRKFLNWIEALSLLRHMQQAIQAIQKLEVLFNQSPSSIDQGLSAFTHDANRFLLYHRVVIENTPLQLYGSALLFSPEQSVVKEQFKNEAPDWVTITPGLEPTWSACLQTLEGDRKCQGAASTVAYSPDGEWLVTRYVDGTVKLWHAKSGTCTHTVSIHGEKDRLSSVGMGPRGSKSVAFSADGKSFVSCLFNGVVKVWDRDTGRCTHQLEPHSSNADAMTISSDGSTVALYDQGRIVIRSTKGEFSTRTIECHPPQGEVHSIALNANGQWIALGSTNHLLGIFDVSTGGYQQISTDHRTVTVAWSLGGAWVASGGSSIAERCSIVEIWERRTGKSVLKIKYEEPNWPEWTDVPVYMDISADKRFLAAGSRLDICVWNTSTRALTWVMSDSHMDEIYSICFSPDAQRIVSASYASTIKVWDLSIIGEAVPNFPDDQPRNLVCADEDHFAAYYPEMKKIRLWGRRPNMPESTFYEEHVSAIALSQDNQQLALTTFNKTTITIWNMSTRAITIKVCGRTEHICFDARDSEESTKKKV</sequence>
<dbReference type="SMART" id="SM00320">
    <property type="entry name" value="WD40"/>
    <property type="match status" value="6"/>
</dbReference>
<gene>
    <name evidence="8" type="ORF">CTAM01_16116</name>
</gene>
<accession>A0ABQ9QJH2</accession>
<dbReference type="PANTHER" id="PTHR22847">
    <property type="entry name" value="WD40 REPEAT PROTEIN"/>
    <property type="match status" value="1"/>
</dbReference>
<dbReference type="InterPro" id="IPR015943">
    <property type="entry name" value="WD40/YVTN_repeat-like_dom_sf"/>
</dbReference>
<evidence type="ECO:0000256" key="4">
    <source>
        <dbReference type="ARBA" id="ARBA00038415"/>
    </source>
</evidence>
<dbReference type="PANTHER" id="PTHR22847:SF637">
    <property type="entry name" value="WD REPEAT DOMAIN 5B"/>
    <property type="match status" value="1"/>
</dbReference>
<keyword evidence="2" id="KW-0677">Repeat</keyword>
<evidence type="ECO:0000256" key="6">
    <source>
        <dbReference type="ARBA" id="ARBA00043913"/>
    </source>
</evidence>
<comment type="similarity">
    <text evidence="4">Belongs to the WD repeat MDV1/CAF4 family.</text>
</comment>
<dbReference type="InterPro" id="IPR001680">
    <property type="entry name" value="WD40_rpt"/>
</dbReference>
<evidence type="ECO:0000313" key="8">
    <source>
        <dbReference type="EMBL" id="KAK1473335.1"/>
    </source>
</evidence>
<keyword evidence="9" id="KW-1185">Reference proteome</keyword>
<feature type="repeat" description="WD" evidence="7">
    <location>
        <begin position="407"/>
        <end position="441"/>
    </location>
</feature>
<evidence type="ECO:0000313" key="9">
    <source>
        <dbReference type="Proteomes" id="UP001227543"/>
    </source>
</evidence>
<name>A0ABQ9QJH2_9PEZI</name>
<reference evidence="8 9" key="1">
    <citation type="submission" date="2016-10" db="EMBL/GenBank/DDBJ databases">
        <title>The genome sequence of Colletotrichum fioriniae PJ7.</title>
        <authorList>
            <person name="Baroncelli R."/>
        </authorList>
    </citation>
    <scope>NUCLEOTIDE SEQUENCE [LARGE SCALE GENOMIC DNA]</scope>
    <source>
        <strain evidence="8 9">Tom-12</strain>
    </source>
</reference>
<evidence type="ECO:0000256" key="3">
    <source>
        <dbReference type="ARBA" id="ARBA00023054"/>
    </source>
</evidence>
<feature type="repeat" description="WD" evidence="7">
    <location>
        <begin position="195"/>
        <end position="227"/>
    </location>
</feature>
<dbReference type="Pfam" id="PF00400">
    <property type="entry name" value="WD40"/>
    <property type="match status" value="4"/>
</dbReference>
<proteinExistence type="inferred from homology"/>
<dbReference type="EMBL" id="MLFU01000197">
    <property type="protein sequence ID" value="KAK1473335.1"/>
    <property type="molecule type" value="Genomic_DNA"/>
</dbReference>
<dbReference type="Proteomes" id="UP001227543">
    <property type="component" value="Unassembled WGS sequence"/>
</dbReference>
<evidence type="ECO:0000256" key="7">
    <source>
        <dbReference type="PROSITE-ProRule" id="PRU00221"/>
    </source>
</evidence>
<organism evidence="8 9">
    <name type="scientific">Colletotrichum tamarilloi</name>
    <dbReference type="NCBI Taxonomy" id="1209934"/>
    <lineage>
        <taxon>Eukaryota</taxon>
        <taxon>Fungi</taxon>
        <taxon>Dikarya</taxon>
        <taxon>Ascomycota</taxon>
        <taxon>Pezizomycotina</taxon>
        <taxon>Sordariomycetes</taxon>
        <taxon>Hypocreomycetidae</taxon>
        <taxon>Glomerellales</taxon>
        <taxon>Glomerellaceae</taxon>
        <taxon>Colletotrichum</taxon>
        <taxon>Colletotrichum acutatum species complex</taxon>
    </lineage>
</organism>
<comment type="function">
    <text evidence="6">Involved in mitochondrial fission. Acts as an adapter protein required to form mitochondrial fission complexes. Formation of these complexes is required to promote constriction and fission of the mitochondrial compartment at a late step in mitochondrial division.</text>
</comment>
<dbReference type="PROSITE" id="PS50294">
    <property type="entry name" value="WD_REPEATS_REGION"/>
    <property type="match status" value="1"/>
</dbReference>
<keyword evidence="3" id="KW-0175">Coiled coil</keyword>
<dbReference type="SUPFAM" id="SSF82171">
    <property type="entry name" value="DPP6 N-terminal domain-like"/>
    <property type="match status" value="1"/>
</dbReference>
<evidence type="ECO:0000256" key="1">
    <source>
        <dbReference type="ARBA" id="ARBA00022574"/>
    </source>
</evidence>
<evidence type="ECO:0000256" key="5">
    <source>
        <dbReference type="ARBA" id="ARBA00039789"/>
    </source>
</evidence>
<evidence type="ECO:0000256" key="2">
    <source>
        <dbReference type="ARBA" id="ARBA00022737"/>
    </source>
</evidence>